<keyword evidence="4" id="KW-0902">Two-component regulatory system</keyword>
<comment type="caution">
    <text evidence="6">The sequence shown here is derived from an EMBL/GenBank/DDBJ whole genome shotgun (WGS) entry which is preliminary data.</text>
</comment>
<dbReference type="InterPro" id="IPR036890">
    <property type="entry name" value="HATPase_C_sf"/>
</dbReference>
<dbReference type="Proteomes" id="UP000284751">
    <property type="component" value="Unassembled WGS sequence"/>
</dbReference>
<protein>
    <recommendedName>
        <fullName evidence="2">histidine kinase</fullName>
        <ecNumber evidence="2">2.7.13.3</ecNumber>
    </recommendedName>
</protein>
<dbReference type="SUPFAM" id="SSF55874">
    <property type="entry name" value="ATPase domain of HSP90 chaperone/DNA topoisomerase II/histidine kinase"/>
    <property type="match status" value="1"/>
</dbReference>
<accession>A0A412B0V5</accession>
<dbReference type="Gene3D" id="3.30.565.10">
    <property type="entry name" value="Histidine kinase-like ATPase, C-terminal domain"/>
    <property type="match status" value="1"/>
</dbReference>
<dbReference type="PRINTS" id="PR00344">
    <property type="entry name" value="BCTRLSENSOR"/>
</dbReference>
<evidence type="ECO:0000259" key="5">
    <source>
        <dbReference type="PROSITE" id="PS50109"/>
    </source>
</evidence>
<dbReference type="InterPro" id="IPR005467">
    <property type="entry name" value="His_kinase_dom"/>
</dbReference>
<evidence type="ECO:0000256" key="4">
    <source>
        <dbReference type="ARBA" id="ARBA00023012"/>
    </source>
</evidence>
<name>A0A412B0V5_9FIRM</name>
<dbReference type="InterPro" id="IPR003594">
    <property type="entry name" value="HATPase_dom"/>
</dbReference>
<keyword evidence="6" id="KW-0067">ATP-binding</keyword>
<proteinExistence type="predicted"/>
<keyword evidence="6" id="KW-0547">Nucleotide-binding</keyword>
<dbReference type="EMBL" id="QRTC01000002">
    <property type="protein sequence ID" value="RGQ44285.1"/>
    <property type="molecule type" value="Genomic_DNA"/>
</dbReference>
<organism evidence="6 7">
    <name type="scientific">[Clostridium] leptum</name>
    <dbReference type="NCBI Taxonomy" id="1535"/>
    <lineage>
        <taxon>Bacteria</taxon>
        <taxon>Bacillati</taxon>
        <taxon>Bacillota</taxon>
        <taxon>Clostridia</taxon>
        <taxon>Eubacteriales</taxon>
        <taxon>Oscillospiraceae</taxon>
        <taxon>Oscillospiraceae incertae sedis</taxon>
    </lineage>
</organism>
<comment type="catalytic activity">
    <reaction evidence="1">
        <text>ATP + protein L-histidine = ADP + protein N-phospho-L-histidine.</text>
        <dbReference type="EC" id="2.7.13.3"/>
    </reaction>
</comment>
<evidence type="ECO:0000256" key="3">
    <source>
        <dbReference type="ARBA" id="ARBA00022777"/>
    </source>
</evidence>
<dbReference type="InterPro" id="IPR004358">
    <property type="entry name" value="Sig_transdc_His_kin-like_C"/>
</dbReference>
<dbReference type="PANTHER" id="PTHR43065:SF29">
    <property type="entry name" value="SENSOR PROTEIN KINASE FLES"/>
    <property type="match status" value="1"/>
</dbReference>
<dbReference type="EC" id="2.7.13.3" evidence="2"/>
<evidence type="ECO:0000256" key="2">
    <source>
        <dbReference type="ARBA" id="ARBA00012438"/>
    </source>
</evidence>
<dbReference type="GO" id="GO:0000160">
    <property type="term" value="P:phosphorelay signal transduction system"/>
    <property type="evidence" value="ECO:0007669"/>
    <property type="project" value="UniProtKB-KW"/>
</dbReference>
<evidence type="ECO:0000256" key="1">
    <source>
        <dbReference type="ARBA" id="ARBA00000085"/>
    </source>
</evidence>
<reference evidence="6 7" key="1">
    <citation type="submission" date="2018-08" db="EMBL/GenBank/DDBJ databases">
        <title>A genome reference for cultivated species of the human gut microbiota.</title>
        <authorList>
            <person name="Zou Y."/>
            <person name="Xue W."/>
            <person name="Luo G."/>
        </authorList>
    </citation>
    <scope>NUCLEOTIDE SEQUENCE [LARGE SCALE GENOMIC DNA]</scope>
    <source>
        <strain evidence="6 7">AF28-26</strain>
    </source>
</reference>
<evidence type="ECO:0000313" key="6">
    <source>
        <dbReference type="EMBL" id="RGQ44285.1"/>
    </source>
</evidence>
<keyword evidence="3" id="KW-0808">Transferase</keyword>
<dbReference type="AlphaFoldDB" id="A0A412B0V5"/>
<gene>
    <name evidence="6" type="ORF">DWY99_01220</name>
</gene>
<dbReference type="PANTHER" id="PTHR43065">
    <property type="entry name" value="SENSOR HISTIDINE KINASE"/>
    <property type="match status" value="1"/>
</dbReference>
<feature type="domain" description="Histidine kinase" evidence="5">
    <location>
        <begin position="1"/>
        <end position="106"/>
    </location>
</feature>
<keyword evidence="3" id="KW-0418">Kinase</keyword>
<dbReference type="GO" id="GO:0005524">
    <property type="term" value="F:ATP binding"/>
    <property type="evidence" value="ECO:0007669"/>
    <property type="project" value="UniProtKB-KW"/>
</dbReference>
<sequence length="190" mass="20846">MRELSLNVMDIAQNSLSAGASLTQIVVEESSAEDTLTLKIIDNGRGMTAEQAAHVTDPFFTTRTTRKVGLGVPLFKMAAEQTGGNFSIESEPGKGTTVTAVFKPSHIDMTPLGDINSTVGLLIYSNPDRDFIFRRERDGRSFALDTRELREILGEEVKLSAPEVSEWIQGYLKEQTDMIFGGAQEDENIS</sequence>
<dbReference type="GO" id="GO:0004673">
    <property type="term" value="F:protein histidine kinase activity"/>
    <property type="evidence" value="ECO:0007669"/>
    <property type="project" value="UniProtKB-EC"/>
</dbReference>
<evidence type="ECO:0000313" key="7">
    <source>
        <dbReference type="Proteomes" id="UP000284751"/>
    </source>
</evidence>
<dbReference type="SMART" id="SM00387">
    <property type="entry name" value="HATPase_c"/>
    <property type="match status" value="1"/>
</dbReference>
<dbReference type="Pfam" id="PF02518">
    <property type="entry name" value="HATPase_c"/>
    <property type="match status" value="1"/>
</dbReference>
<dbReference type="PROSITE" id="PS50109">
    <property type="entry name" value="HIS_KIN"/>
    <property type="match status" value="1"/>
</dbReference>